<dbReference type="PATRIC" id="fig|345309.4.peg.1185"/>
<organism evidence="1 2">
    <name type="scientific">Luteibacter yeojuensis</name>
    <dbReference type="NCBI Taxonomy" id="345309"/>
    <lineage>
        <taxon>Bacteria</taxon>
        <taxon>Pseudomonadati</taxon>
        <taxon>Pseudomonadota</taxon>
        <taxon>Gammaproteobacteria</taxon>
        <taxon>Lysobacterales</taxon>
        <taxon>Rhodanobacteraceae</taxon>
        <taxon>Luteibacter</taxon>
    </lineage>
</organism>
<evidence type="ECO:0000313" key="1">
    <source>
        <dbReference type="EMBL" id="KJV34843.1"/>
    </source>
</evidence>
<evidence type="ECO:0000313" key="2">
    <source>
        <dbReference type="Proteomes" id="UP000033651"/>
    </source>
</evidence>
<accession>A0A0F3KUE1</accession>
<dbReference type="Proteomes" id="UP000033651">
    <property type="component" value="Unassembled WGS sequence"/>
</dbReference>
<keyword evidence="2" id="KW-1185">Reference proteome</keyword>
<gene>
    <name evidence="1" type="ORF">VI08_09725</name>
</gene>
<name>A0A0F3KUE1_9GAMM</name>
<dbReference type="EMBL" id="JZRB01000018">
    <property type="protein sequence ID" value="KJV34843.1"/>
    <property type="molecule type" value="Genomic_DNA"/>
</dbReference>
<dbReference type="AlphaFoldDB" id="A0A0F3KUE1"/>
<sequence>MSVSGTRQLGLLFAGLLVVSAAIAYAVVRDGDGGQPGALHESTHETAHVAAVQALPGPVTREDAADANISAALDALSDGRATCVAGVVYATSGHVIEPWPGHIRCDQPADAGKHAAAMADR</sequence>
<dbReference type="RefSeq" id="WP_045829369.1">
    <property type="nucleotide sequence ID" value="NZ_JZRB01000018.1"/>
</dbReference>
<reference evidence="1 2" key="1">
    <citation type="submission" date="2015-03" db="EMBL/GenBank/DDBJ databases">
        <title>Draft genome sequence of Luteibacter yeojuensis strain SU11.</title>
        <authorList>
            <person name="Sulaiman J."/>
            <person name="Priya K."/>
            <person name="Chan K.-G."/>
        </authorList>
    </citation>
    <scope>NUCLEOTIDE SEQUENCE [LARGE SCALE GENOMIC DNA]</scope>
    <source>
        <strain evidence="1 2">SU11</strain>
    </source>
</reference>
<comment type="caution">
    <text evidence="1">The sequence shown here is derived from an EMBL/GenBank/DDBJ whole genome shotgun (WGS) entry which is preliminary data.</text>
</comment>
<protein>
    <submittedName>
        <fullName evidence="1">Uncharacterized protein</fullName>
    </submittedName>
</protein>
<proteinExistence type="predicted"/>